<feature type="compositionally biased region" description="Basic and acidic residues" evidence="1">
    <location>
        <begin position="24"/>
        <end position="35"/>
    </location>
</feature>
<dbReference type="EMBL" id="JAAGLU010000001">
    <property type="protein sequence ID" value="NEC84534.1"/>
    <property type="molecule type" value="Genomic_DNA"/>
</dbReference>
<gene>
    <name evidence="2" type="ORF">G3I71_01320</name>
</gene>
<accession>A0A6B3BGW8</accession>
<sequence length="55" mass="5929">MATSIARTFLALVLDGQTPGEGALTDRTKVAETRRTGSHGRASSPKHYLTNSRSR</sequence>
<organism evidence="2">
    <name type="scientific">Streptomyces sp. SID12501</name>
    <dbReference type="NCBI Taxonomy" id="2706042"/>
    <lineage>
        <taxon>Bacteria</taxon>
        <taxon>Bacillati</taxon>
        <taxon>Actinomycetota</taxon>
        <taxon>Actinomycetes</taxon>
        <taxon>Kitasatosporales</taxon>
        <taxon>Streptomycetaceae</taxon>
        <taxon>Streptomyces</taxon>
    </lineage>
</organism>
<proteinExistence type="predicted"/>
<dbReference type="RefSeq" id="WP_164311977.1">
    <property type="nucleotide sequence ID" value="NZ_JAAGLU010000001.1"/>
</dbReference>
<evidence type="ECO:0000256" key="1">
    <source>
        <dbReference type="SAM" id="MobiDB-lite"/>
    </source>
</evidence>
<dbReference type="AlphaFoldDB" id="A0A6B3BGW8"/>
<feature type="region of interest" description="Disordered" evidence="1">
    <location>
        <begin position="18"/>
        <end position="55"/>
    </location>
</feature>
<name>A0A6B3BGW8_9ACTN</name>
<protein>
    <submittedName>
        <fullName evidence="2">Uncharacterized protein</fullName>
    </submittedName>
</protein>
<reference evidence="2" key="1">
    <citation type="submission" date="2020-01" db="EMBL/GenBank/DDBJ databases">
        <title>Insect and environment-associated Actinomycetes.</title>
        <authorList>
            <person name="Currrie C."/>
            <person name="Chevrette M."/>
            <person name="Carlson C."/>
            <person name="Stubbendieck R."/>
            <person name="Wendt-Pienkowski E."/>
        </authorList>
    </citation>
    <scope>NUCLEOTIDE SEQUENCE</scope>
    <source>
        <strain evidence="2">SID12501</strain>
    </source>
</reference>
<comment type="caution">
    <text evidence="2">The sequence shown here is derived from an EMBL/GenBank/DDBJ whole genome shotgun (WGS) entry which is preliminary data.</text>
</comment>
<evidence type="ECO:0000313" key="2">
    <source>
        <dbReference type="EMBL" id="NEC84534.1"/>
    </source>
</evidence>